<organism evidence="1 2">
    <name type="scientific">Zizania palustris</name>
    <name type="common">Northern wild rice</name>
    <dbReference type="NCBI Taxonomy" id="103762"/>
    <lineage>
        <taxon>Eukaryota</taxon>
        <taxon>Viridiplantae</taxon>
        <taxon>Streptophyta</taxon>
        <taxon>Embryophyta</taxon>
        <taxon>Tracheophyta</taxon>
        <taxon>Spermatophyta</taxon>
        <taxon>Magnoliopsida</taxon>
        <taxon>Liliopsida</taxon>
        <taxon>Poales</taxon>
        <taxon>Poaceae</taxon>
        <taxon>BOP clade</taxon>
        <taxon>Oryzoideae</taxon>
        <taxon>Oryzeae</taxon>
        <taxon>Zizaniinae</taxon>
        <taxon>Zizania</taxon>
    </lineage>
</organism>
<protein>
    <submittedName>
        <fullName evidence="1">Uncharacterized protein</fullName>
    </submittedName>
</protein>
<evidence type="ECO:0000313" key="2">
    <source>
        <dbReference type="Proteomes" id="UP000729402"/>
    </source>
</evidence>
<dbReference type="AlphaFoldDB" id="A0A8J5W8N8"/>
<comment type="caution">
    <text evidence="1">The sequence shown here is derived from an EMBL/GenBank/DDBJ whole genome shotgun (WGS) entry which is preliminary data.</text>
</comment>
<name>A0A8J5W8N8_ZIZPA</name>
<proteinExistence type="predicted"/>
<reference evidence="1" key="1">
    <citation type="journal article" date="2021" name="bioRxiv">
        <title>Whole Genome Assembly and Annotation of Northern Wild Rice, Zizania palustris L., Supports a Whole Genome Duplication in the Zizania Genus.</title>
        <authorList>
            <person name="Haas M."/>
            <person name="Kono T."/>
            <person name="Macchietto M."/>
            <person name="Millas R."/>
            <person name="McGilp L."/>
            <person name="Shao M."/>
            <person name="Duquette J."/>
            <person name="Hirsch C.N."/>
            <person name="Kimball J."/>
        </authorList>
    </citation>
    <scope>NUCLEOTIDE SEQUENCE</scope>
    <source>
        <tissue evidence="1">Fresh leaf tissue</tissue>
    </source>
</reference>
<sequence>MLGYMAAKGRTAIGGREDGDEHNTIVWVSDVMRNQLRMGMSSGLGLGDLDLLGGELADEILMSSTVRAPRIGRSSRLIGE</sequence>
<keyword evidence="2" id="KW-1185">Reference proteome</keyword>
<dbReference type="Proteomes" id="UP000729402">
    <property type="component" value="Unassembled WGS sequence"/>
</dbReference>
<reference evidence="1" key="2">
    <citation type="submission" date="2021-02" db="EMBL/GenBank/DDBJ databases">
        <authorList>
            <person name="Kimball J.A."/>
            <person name="Haas M.W."/>
            <person name="Macchietto M."/>
            <person name="Kono T."/>
            <person name="Duquette J."/>
            <person name="Shao M."/>
        </authorList>
    </citation>
    <scope>NUCLEOTIDE SEQUENCE</scope>
    <source>
        <tissue evidence="1">Fresh leaf tissue</tissue>
    </source>
</reference>
<dbReference type="EMBL" id="JAAALK010000082">
    <property type="protein sequence ID" value="KAG8085162.1"/>
    <property type="molecule type" value="Genomic_DNA"/>
</dbReference>
<accession>A0A8J5W8N8</accession>
<evidence type="ECO:0000313" key="1">
    <source>
        <dbReference type="EMBL" id="KAG8085162.1"/>
    </source>
</evidence>
<gene>
    <name evidence="1" type="ORF">GUJ93_ZPchr0010g10980</name>
</gene>